<evidence type="ECO:0000256" key="2">
    <source>
        <dbReference type="HAMAP-Rule" id="MF_00048"/>
    </source>
</evidence>
<dbReference type="GO" id="GO:0003676">
    <property type="term" value="F:nucleic acid binding"/>
    <property type="evidence" value="ECO:0007669"/>
    <property type="project" value="InterPro"/>
</dbReference>
<dbReference type="Gene3D" id="3.40.1350.10">
    <property type="match status" value="1"/>
</dbReference>
<name>A0A1L5PVM8_PSEPU</name>
<dbReference type="NCBIfam" id="TIGR00252">
    <property type="entry name" value="YraN family protein"/>
    <property type="match status" value="1"/>
</dbReference>
<evidence type="ECO:0000313" key="3">
    <source>
        <dbReference type="EMBL" id="APO84201.1"/>
    </source>
</evidence>
<dbReference type="AlphaFoldDB" id="A0A1L5PVM8"/>
<organism evidence="3 4">
    <name type="scientific">Pseudomonas putida</name>
    <name type="common">Arthrobacter siderocapsulatus</name>
    <dbReference type="NCBI Taxonomy" id="303"/>
    <lineage>
        <taxon>Bacteria</taxon>
        <taxon>Pseudomonadati</taxon>
        <taxon>Pseudomonadota</taxon>
        <taxon>Gammaproteobacteria</taxon>
        <taxon>Pseudomonadales</taxon>
        <taxon>Pseudomonadaceae</taxon>
        <taxon>Pseudomonas</taxon>
    </lineage>
</organism>
<comment type="similarity">
    <text evidence="1 2">Belongs to the UPF0102 family.</text>
</comment>
<accession>A0A1L5PVM8</accession>
<dbReference type="PANTHER" id="PTHR34039:SF1">
    <property type="entry name" value="UPF0102 PROTEIN YRAN"/>
    <property type="match status" value="1"/>
</dbReference>
<dbReference type="PANTHER" id="PTHR34039">
    <property type="entry name" value="UPF0102 PROTEIN YRAN"/>
    <property type="match status" value="1"/>
</dbReference>
<dbReference type="NCBIfam" id="NF009150">
    <property type="entry name" value="PRK12497.1-3"/>
    <property type="match status" value="1"/>
</dbReference>
<dbReference type="Pfam" id="PF02021">
    <property type="entry name" value="UPF0102"/>
    <property type="match status" value="1"/>
</dbReference>
<evidence type="ECO:0000313" key="4">
    <source>
        <dbReference type="Proteomes" id="UP000185146"/>
    </source>
</evidence>
<sequence>MMAAASPTSAGQAAETQALEYLQGQGLQLLARNWRCKGGELDLVMLDADTVVFVEVRYRLHAGFGGALGSIDGRKQKRLVLAASLFLQKEPHWGNHPCRFDVVALQGSHHAGRPLQWLKNAFEC</sequence>
<dbReference type="Proteomes" id="UP000185146">
    <property type="component" value="Chromosome"/>
</dbReference>
<dbReference type="EMBL" id="CP018743">
    <property type="protein sequence ID" value="APO84201.1"/>
    <property type="molecule type" value="Genomic_DNA"/>
</dbReference>
<dbReference type="SUPFAM" id="SSF52980">
    <property type="entry name" value="Restriction endonuclease-like"/>
    <property type="match status" value="1"/>
</dbReference>
<dbReference type="InterPro" id="IPR011335">
    <property type="entry name" value="Restrct_endonuc-II-like"/>
</dbReference>
<dbReference type="HAMAP" id="MF_00048">
    <property type="entry name" value="UPF0102"/>
    <property type="match status" value="1"/>
</dbReference>
<evidence type="ECO:0000256" key="1">
    <source>
        <dbReference type="ARBA" id="ARBA00006738"/>
    </source>
</evidence>
<reference evidence="3 4" key="1">
    <citation type="submission" date="2016-12" db="EMBL/GenBank/DDBJ databases">
        <title>Draft Genome Sequence of Mercury Resistant Pseudomonas DRA525.</title>
        <authorList>
            <person name="Drace K.M."/>
        </authorList>
    </citation>
    <scope>NUCLEOTIDE SEQUENCE [LARGE SCALE GENOMIC DNA]</scope>
    <source>
        <strain evidence="3 4">DRA525</strain>
    </source>
</reference>
<dbReference type="InterPro" id="IPR011856">
    <property type="entry name" value="tRNA_endonuc-like_dom_sf"/>
</dbReference>
<protein>
    <recommendedName>
        <fullName evidence="2">UPF0102 protein BL240_23240</fullName>
    </recommendedName>
</protein>
<dbReference type="CDD" id="cd20736">
    <property type="entry name" value="PoNe_Nuclease"/>
    <property type="match status" value="1"/>
</dbReference>
<proteinExistence type="inferred from homology"/>
<gene>
    <name evidence="3" type="ORF">BL240_23240</name>
</gene>
<dbReference type="InterPro" id="IPR003509">
    <property type="entry name" value="UPF0102_YraN-like"/>
</dbReference>